<proteinExistence type="inferred from homology"/>
<evidence type="ECO:0000256" key="6">
    <source>
        <dbReference type="RuleBase" id="RU004466"/>
    </source>
</evidence>
<keyword evidence="8" id="KW-1185">Reference proteome</keyword>
<dbReference type="SFLD" id="SFLDS00005">
    <property type="entry name" value="Isoprenoid_Synthase_Type_I"/>
    <property type="match status" value="1"/>
</dbReference>
<dbReference type="InterPro" id="IPR008949">
    <property type="entry name" value="Isoprenoid_synthase_dom_sf"/>
</dbReference>
<dbReference type="PANTHER" id="PTHR12001:SF85">
    <property type="entry name" value="SHORT CHAIN ISOPRENYL DIPHOSPHATE SYNTHASE"/>
    <property type="match status" value="1"/>
</dbReference>
<evidence type="ECO:0000256" key="2">
    <source>
        <dbReference type="ARBA" id="ARBA00006706"/>
    </source>
</evidence>
<dbReference type="PANTHER" id="PTHR12001">
    <property type="entry name" value="GERANYLGERANYL PYROPHOSPHATE SYNTHASE"/>
    <property type="match status" value="1"/>
</dbReference>
<accession>A0ABR4XJG9</accession>
<dbReference type="PROSITE" id="PS00723">
    <property type="entry name" value="POLYPRENYL_SYNTHASE_1"/>
    <property type="match status" value="1"/>
</dbReference>
<comment type="similarity">
    <text evidence="2 6">Belongs to the FPP/GGPP synthase family.</text>
</comment>
<dbReference type="SFLD" id="SFLDG01017">
    <property type="entry name" value="Polyprenyl_Transferase_Like"/>
    <property type="match status" value="1"/>
</dbReference>
<sequence length="327" mass="37105">MTSSISQIPFEEYLLSLIPEEEPQTLFLPISYTLEVPGKRIRPRLVLQAYEMMGGKKPDTEAYPVAAAVEVFHNFTLLHDDLMDDAATRRHRQTVWKKWDANTAILSGDAMLVLAYEILARSQASDFRRLQEMFSRTAREVCMGQQYDMDFERRDATEVGVDEYMEMIRLKTSVLLGGALGLGAIAAGASEEDTRLLYQIGVTTGLAFQLQDDYLDTFGDEATFGKPIGGDIIERKKTFLMIQTAKIAESRGETKAWEAALATEDKSKRIERVKEFYVRYEVDKLIRDMIQGLSKQAVSLSEELDVPNRAPLDELIKMIRSLSERNH</sequence>
<evidence type="ECO:0000256" key="5">
    <source>
        <dbReference type="ARBA" id="ARBA00022842"/>
    </source>
</evidence>
<evidence type="ECO:0008006" key="9">
    <source>
        <dbReference type="Google" id="ProtNLM"/>
    </source>
</evidence>
<protein>
    <recommendedName>
        <fullName evidence="9">Geranylgeranyl diphosphate synthase, type II</fullName>
    </recommendedName>
</protein>
<dbReference type="InterPro" id="IPR000092">
    <property type="entry name" value="Polyprenyl_synt"/>
</dbReference>
<gene>
    <name evidence="7" type="ORF">HQ43_07135</name>
</gene>
<comment type="cofactor">
    <cofactor evidence="1">
        <name>Mg(2+)</name>
        <dbReference type="ChEBI" id="CHEBI:18420"/>
    </cofactor>
</comment>
<dbReference type="Proteomes" id="UP000030101">
    <property type="component" value="Unassembled WGS sequence"/>
</dbReference>
<dbReference type="CDD" id="cd00685">
    <property type="entry name" value="Trans_IPPS_HT"/>
    <property type="match status" value="1"/>
</dbReference>
<dbReference type="EMBL" id="JQZV01000013">
    <property type="protein sequence ID" value="KGN91843.1"/>
    <property type="molecule type" value="Genomic_DNA"/>
</dbReference>
<reference evidence="7 8" key="1">
    <citation type="submission" date="2014-08" db="EMBL/GenBank/DDBJ databases">
        <title>Porphyromonas canoris strain:OH2762 Genome sequencing.</title>
        <authorList>
            <person name="Wallis C."/>
            <person name="Deusch O."/>
            <person name="O'Flynn C."/>
            <person name="Davis I."/>
            <person name="Jospin G."/>
            <person name="Darling A.E."/>
            <person name="Coil D.A."/>
            <person name="Alexiev A."/>
            <person name="Horsfall A."/>
            <person name="Kirkwood N."/>
            <person name="Harris S."/>
            <person name="Eisen J.A."/>
        </authorList>
    </citation>
    <scope>NUCLEOTIDE SEQUENCE [LARGE SCALE GENOMIC DNA]</scope>
    <source>
        <strain evidence="8">COT-108 OH2762</strain>
    </source>
</reference>
<keyword evidence="5" id="KW-0460">Magnesium</keyword>
<name>A0ABR4XJG9_9PORP</name>
<dbReference type="Pfam" id="PF00348">
    <property type="entry name" value="polyprenyl_synt"/>
    <property type="match status" value="1"/>
</dbReference>
<dbReference type="SUPFAM" id="SSF48576">
    <property type="entry name" value="Terpenoid synthases"/>
    <property type="match status" value="1"/>
</dbReference>
<dbReference type="RefSeq" id="WP_036791412.1">
    <property type="nucleotide sequence ID" value="NZ_JQZV01000013.1"/>
</dbReference>
<evidence type="ECO:0000256" key="3">
    <source>
        <dbReference type="ARBA" id="ARBA00022679"/>
    </source>
</evidence>
<organism evidence="7 8">
    <name type="scientific">Porphyromonas canoris</name>
    <dbReference type="NCBI Taxonomy" id="36875"/>
    <lineage>
        <taxon>Bacteria</taxon>
        <taxon>Pseudomonadati</taxon>
        <taxon>Bacteroidota</taxon>
        <taxon>Bacteroidia</taxon>
        <taxon>Bacteroidales</taxon>
        <taxon>Porphyromonadaceae</taxon>
        <taxon>Porphyromonas</taxon>
    </lineage>
</organism>
<evidence type="ECO:0000313" key="8">
    <source>
        <dbReference type="Proteomes" id="UP000030101"/>
    </source>
</evidence>
<evidence type="ECO:0000256" key="1">
    <source>
        <dbReference type="ARBA" id="ARBA00001946"/>
    </source>
</evidence>
<evidence type="ECO:0000313" key="7">
    <source>
        <dbReference type="EMBL" id="KGN91843.1"/>
    </source>
</evidence>
<comment type="caution">
    <text evidence="7">The sequence shown here is derived from an EMBL/GenBank/DDBJ whole genome shotgun (WGS) entry which is preliminary data.</text>
</comment>
<dbReference type="Gene3D" id="1.10.600.10">
    <property type="entry name" value="Farnesyl Diphosphate Synthase"/>
    <property type="match status" value="1"/>
</dbReference>
<dbReference type="InterPro" id="IPR033749">
    <property type="entry name" value="Polyprenyl_synt_CS"/>
</dbReference>
<keyword evidence="3 6" id="KW-0808">Transferase</keyword>
<evidence type="ECO:0000256" key="4">
    <source>
        <dbReference type="ARBA" id="ARBA00022723"/>
    </source>
</evidence>
<keyword evidence="4" id="KW-0479">Metal-binding</keyword>